<evidence type="ECO:0000313" key="4">
    <source>
        <dbReference type="Proteomes" id="UP001060164"/>
    </source>
</evidence>
<sequence>MEKPTVVNEYRATLGEGPCWDHERRKLWWIDGLSEFGRGNDLHCYDPRSDEDKCWHIGKHIGCAIPAADGRILLNLQDGIYLFDTGKQELEEISDLEREITNNRINDGKCDSRGRLWFGTMSMTANQPERKFEITGSFYKLEHDGRIRKYFGNVGISNGIAWNRDETKMYYVDTTPQSIYEFDFEVEAGEIANRTPIIEIDLAEGSPDGMTIDAEGMLWVAHFGGWKVSRWDPVRRKKLMEIPLPCAQVTCCAFGGKDMGTLYITTASIGLTEQEREQQPLAGAMFAVRPGVRGVTANKFRWRA</sequence>
<feature type="domain" description="SMP-30/Gluconolactonase/LRE-like region" evidence="2">
    <location>
        <begin position="14"/>
        <end position="267"/>
    </location>
</feature>
<proteinExistence type="inferred from homology"/>
<dbReference type="PRINTS" id="PR01790">
    <property type="entry name" value="SMP30FAMILY"/>
</dbReference>
<dbReference type="InterPro" id="IPR013658">
    <property type="entry name" value="SGL"/>
</dbReference>
<evidence type="ECO:0000313" key="3">
    <source>
        <dbReference type="EMBL" id="UWP58292.1"/>
    </source>
</evidence>
<evidence type="ECO:0000256" key="1">
    <source>
        <dbReference type="ARBA" id="ARBA00008853"/>
    </source>
</evidence>
<dbReference type="PANTHER" id="PTHR10907">
    <property type="entry name" value="REGUCALCIN"/>
    <property type="match status" value="1"/>
</dbReference>
<dbReference type="InterPro" id="IPR011042">
    <property type="entry name" value="6-blade_b-propeller_TolB-like"/>
</dbReference>
<dbReference type="Proteomes" id="UP001060164">
    <property type="component" value="Chromosome"/>
</dbReference>
<dbReference type="Pfam" id="PF08450">
    <property type="entry name" value="SGL"/>
    <property type="match status" value="1"/>
</dbReference>
<dbReference type="Gene3D" id="2.120.10.30">
    <property type="entry name" value="TolB, C-terminal domain"/>
    <property type="match status" value="1"/>
</dbReference>
<keyword evidence="4" id="KW-1185">Reference proteome</keyword>
<reference evidence="3" key="1">
    <citation type="journal article" date="2022" name="Cell">
        <title>Design, construction, and in vivo augmentation of a complex gut microbiome.</title>
        <authorList>
            <person name="Cheng A.G."/>
            <person name="Ho P.Y."/>
            <person name="Aranda-Diaz A."/>
            <person name="Jain S."/>
            <person name="Yu F.B."/>
            <person name="Meng X."/>
            <person name="Wang M."/>
            <person name="Iakiviak M."/>
            <person name="Nagashima K."/>
            <person name="Zhao A."/>
            <person name="Murugkar P."/>
            <person name="Patil A."/>
            <person name="Atabakhsh K."/>
            <person name="Weakley A."/>
            <person name="Yan J."/>
            <person name="Brumbaugh A.R."/>
            <person name="Higginbottom S."/>
            <person name="Dimas A."/>
            <person name="Shiver A.L."/>
            <person name="Deutschbauer A."/>
            <person name="Neff N."/>
            <person name="Sonnenburg J.L."/>
            <person name="Huang K.C."/>
            <person name="Fischbach M.A."/>
        </authorList>
    </citation>
    <scope>NUCLEOTIDE SEQUENCE</scope>
    <source>
        <strain evidence="3">DSM 19829</strain>
    </source>
</reference>
<dbReference type="InterPro" id="IPR005511">
    <property type="entry name" value="SMP-30"/>
</dbReference>
<dbReference type="PANTHER" id="PTHR10907:SF47">
    <property type="entry name" value="REGUCALCIN"/>
    <property type="match status" value="1"/>
</dbReference>
<evidence type="ECO:0000259" key="2">
    <source>
        <dbReference type="Pfam" id="PF08450"/>
    </source>
</evidence>
<dbReference type="SUPFAM" id="SSF63829">
    <property type="entry name" value="Calcium-dependent phosphotriesterase"/>
    <property type="match status" value="1"/>
</dbReference>
<comment type="similarity">
    <text evidence="1">Belongs to the SMP-30/CGR1 family.</text>
</comment>
<organism evidence="3 4">
    <name type="scientific">Ruminococcus gauvreauii</name>
    <dbReference type="NCBI Taxonomy" id="438033"/>
    <lineage>
        <taxon>Bacteria</taxon>
        <taxon>Bacillati</taxon>
        <taxon>Bacillota</taxon>
        <taxon>Clostridia</taxon>
        <taxon>Eubacteriales</taxon>
        <taxon>Oscillospiraceae</taxon>
        <taxon>Ruminococcus</taxon>
    </lineage>
</organism>
<protein>
    <submittedName>
        <fullName evidence="3">SMP-30/gluconolactonase/LRE family protein</fullName>
    </submittedName>
</protein>
<dbReference type="RefSeq" id="WP_028529403.1">
    <property type="nucleotide sequence ID" value="NZ_CABLBR010000024.1"/>
</dbReference>
<accession>A0ABY5VDA0</accession>
<dbReference type="EMBL" id="CP102290">
    <property type="protein sequence ID" value="UWP58292.1"/>
    <property type="molecule type" value="Genomic_DNA"/>
</dbReference>
<name>A0ABY5VDA0_9FIRM</name>
<gene>
    <name evidence="3" type="ORF">NQ502_12990</name>
</gene>